<dbReference type="EMBL" id="JAGTUF010000005">
    <property type="protein sequence ID" value="MBR9971732.1"/>
    <property type="molecule type" value="Genomic_DNA"/>
</dbReference>
<keyword evidence="1" id="KW-0378">Hydrolase</keyword>
<keyword evidence="1" id="KW-0255">Endonuclease</keyword>
<dbReference type="GO" id="GO:0004519">
    <property type="term" value="F:endonuclease activity"/>
    <property type="evidence" value="ECO:0007669"/>
    <property type="project" value="UniProtKB-KW"/>
</dbReference>
<sequence>MAYRRWSVDEDKITRLYKEGRGQGRGADYRPWLAIYDVASRGRSHRVVGYKTGRIHHFLSDIGWRLFMHLDWCDDVTDIREQFPLERCETRRIADELGIRHSTDTSSKTPLVMSTDFLVDLLRGGKLYQEA</sequence>
<keyword evidence="1" id="KW-0540">Nuclease</keyword>
<proteinExistence type="predicted"/>
<dbReference type="Proteomes" id="UP000680714">
    <property type="component" value="Unassembled WGS sequence"/>
</dbReference>
<dbReference type="Gene3D" id="3.40.1350.10">
    <property type="match status" value="1"/>
</dbReference>
<protein>
    <submittedName>
        <fullName evidence="1">TnsA endonuclease N-terminal domain-containing protein</fullName>
    </submittedName>
</protein>
<organism evidence="1 2">
    <name type="scientific">Magnetospirillum sulfuroxidans</name>
    <dbReference type="NCBI Taxonomy" id="611300"/>
    <lineage>
        <taxon>Bacteria</taxon>
        <taxon>Pseudomonadati</taxon>
        <taxon>Pseudomonadota</taxon>
        <taxon>Alphaproteobacteria</taxon>
        <taxon>Rhodospirillales</taxon>
        <taxon>Rhodospirillaceae</taxon>
        <taxon>Magnetospirillum</taxon>
    </lineage>
</organism>
<evidence type="ECO:0000313" key="1">
    <source>
        <dbReference type="EMBL" id="MBR9971732.1"/>
    </source>
</evidence>
<gene>
    <name evidence="1" type="ORF">KEC16_08390</name>
</gene>
<dbReference type="InterPro" id="IPR011335">
    <property type="entry name" value="Restrct_endonuc-II-like"/>
</dbReference>
<comment type="caution">
    <text evidence="1">The sequence shown here is derived from an EMBL/GenBank/DDBJ whole genome shotgun (WGS) entry which is preliminary data.</text>
</comment>
<dbReference type="InterPro" id="IPR011856">
    <property type="entry name" value="tRNA_endonuc-like_dom_sf"/>
</dbReference>
<reference evidence="1 2" key="1">
    <citation type="submission" date="2021-04" db="EMBL/GenBank/DDBJ databases">
        <title>Magnetospirillum sulfuroxidans sp. nov., a facultative chemolithoautotrophic sulfur-oxidizing alphaproteobacterium isolated from freshwater sediment and proposals for Paramagetospirillum gen. nov., and Magnetospirillaceae fam. nov.</title>
        <authorList>
            <person name="Koziaeva V."/>
            <person name="Geelhoed J.S."/>
            <person name="Sorokin D.Y."/>
            <person name="Grouzdev D.S."/>
        </authorList>
    </citation>
    <scope>NUCLEOTIDE SEQUENCE [LARGE SCALE GENOMIC DNA]</scope>
    <source>
        <strain evidence="1 2">J10</strain>
    </source>
</reference>
<keyword evidence="2" id="KW-1185">Reference proteome</keyword>
<evidence type="ECO:0000313" key="2">
    <source>
        <dbReference type="Proteomes" id="UP000680714"/>
    </source>
</evidence>
<dbReference type="SUPFAM" id="SSF52980">
    <property type="entry name" value="Restriction endonuclease-like"/>
    <property type="match status" value="1"/>
</dbReference>
<accession>A0ABS5IBC9</accession>
<name>A0ABS5IBC9_9PROT</name>
<dbReference type="RefSeq" id="WP_211547776.1">
    <property type="nucleotide sequence ID" value="NZ_JAGTUF010000005.1"/>
</dbReference>